<evidence type="ECO:0000313" key="1">
    <source>
        <dbReference type="EMBL" id="MBW0129375.1"/>
    </source>
</evidence>
<dbReference type="Proteomes" id="UP000694300">
    <property type="component" value="Unassembled WGS sequence"/>
</dbReference>
<comment type="caution">
    <text evidence="1">The sequence shown here is derived from an EMBL/GenBank/DDBJ whole genome shotgun (WGS) entry which is preliminary data.</text>
</comment>
<evidence type="ECO:0008006" key="3">
    <source>
        <dbReference type="Google" id="ProtNLM"/>
    </source>
</evidence>
<keyword evidence="2" id="KW-1185">Reference proteome</keyword>
<organism evidence="1 2">
    <name type="scientific">Pseudonocardia oceani</name>
    <dbReference type="NCBI Taxonomy" id="2792013"/>
    <lineage>
        <taxon>Bacteria</taxon>
        <taxon>Bacillati</taxon>
        <taxon>Actinomycetota</taxon>
        <taxon>Actinomycetes</taxon>
        <taxon>Pseudonocardiales</taxon>
        <taxon>Pseudonocardiaceae</taxon>
        <taxon>Pseudonocardia</taxon>
    </lineage>
</organism>
<sequence length="110" mass="12596">MANQDRHDQNWAVLRSTVDSLPLVLASSYDHASSVGFNLTDDKRRAVPERPDGSSHFVRRARADWFEHDPDTPKAQRATLVDVAERVLRTAGWETESLWRGRLERVDNGR</sequence>
<reference evidence="1 2" key="1">
    <citation type="submission" date="2020-11" db="EMBL/GenBank/DDBJ databases">
        <title>Pseudonocardia abyssalis sp. nov. and Pseudonocardia oceani sp. nov., description and phylogenomic analysis of two novel actinomycetes isolated from the deep Southern Ocean.</title>
        <authorList>
            <person name="Parra J."/>
        </authorList>
    </citation>
    <scope>NUCLEOTIDE SEQUENCE [LARGE SCALE GENOMIC DNA]</scope>
    <source>
        <strain evidence="2">KRD185</strain>
    </source>
</reference>
<accession>A0ABS6UAX0</accession>
<name>A0ABS6UAX0_9PSEU</name>
<gene>
    <name evidence="1" type="ORF">I4I82_17055</name>
</gene>
<dbReference type="EMBL" id="JADQDF010000001">
    <property type="protein sequence ID" value="MBW0129375.1"/>
    <property type="molecule type" value="Genomic_DNA"/>
</dbReference>
<evidence type="ECO:0000313" key="2">
    <source>
        <dbReference type="Proteomes" id="UP000694300"/>
    </source>
</evidence>
<proteinExistence type="predicted"/>
<protein>
    <recommendedName>
        <fullName evidence="3">HipA-like C-terminal domain-containing protein</fullName>
    </recommendedName>
</protein>
<dbReference type="RefSeq" id="WP_218590797.1">
    <property type="nucleotide sequence ID" value="NZ_JADQDE010000055.1"/>
</dbReference>